<dbReference type="STRING" id="638302.HMPREF0908_1509"/>
<dbReference type="GO" id="GO:0030170">
    <property type="term" value="F:pyridoxal phosphate binding"/>
    <property type="evidence" value="ECO:0007669"/>
    <property type="project" value="UniProtKB-UniRule"/>
</dbReference>
<dbReference type="InterPro" id="IPR015422">
    <property type="entry name" value="PyrdxlP-dep_Trfase_small"/>
</dbReference>
<evidence type="ECO:0000313" key="12">
    <source>
        <dbReference type="Proteomes" id="UP000005309"/>
    </source>
</evidence>
<dbReference type="EMBL" id="ACLA01000021">
    <property type="protein sequence ID" value="EEQ48172.1"/>
    <property type="molecule type" value="Genomic_DNA"/>
</dbReference>
<dbReference type="PANTHER" id="PTHR43144">
    <property type="entry name" value="AMINOTRANSFERASE"/>
    <property type="match status" value="1"/>
</dbReference>
<dbReference type="InterPro" id="IPR015421">
    <property type="entry name" value="PyrdxlP-dep_Trfase_major"/>
</dbReference>
<comment type="catalytic activity">
    <reaction evidence="8">
        <text>(2S,6S)-2,6-diaminopimelate + 2-oxoglutarate = (S)-2,3,4,5-tetrahydrodipicolinate + L-glutamate + H2O + H(+)</text>
        <dbReference type="Rhea" id="RHEA:23988"/>
        <dbReference type="ChEBI" id="CHEBI:15377"/>
        <dbReference type="ChEBI" id="CHEBI:15378"/>
        <dbReference type="ChEBI" id="CHEBI:16810"/>
        <dbReference type="ChEBI" id="CHEBI:16845"/>
        <dbReference type="ChEBI" id="CHEBI:29985"/>
        <dbReference type="ChEBI" id="CHEBI:57609"/>
        <dbReference type="EC" id="2.6.1.83"/>
    </reaction>
</comment>
<dbReference type="FunFam" id="3.40.640.10:FF:000099">
    <property type="entry name" value="LL-diaminopimelate aminotransferase, chloroplastic"/>
    <property type="match status" value="1"/>
</dbReference>
<protein>
    <recommendedName>
        <fullName evidence="4 9">LL-diaminopimelate aminotransferase</fullName>
        <ecNumber evidence="3 9">2.6.1.83</ecNumber>
    </recommendedName>
</protein>
<evidence type="ECO:0000313" key="11">
    <source>
        <dbReference type="EMBL" id="EEQ48172.1"/>
    </source>
</evidence>
<keyword evidence="12" id="KW-1185">Reference proteome</keyword>
<organism evidence="11 12">
    <name type="scientific">Selenomonas flueggei ATCC 43531</name>
    <dbReference type="NCBI Taxonomy" id="638302"/>
    <lineage>
        <taxon>Bacteria</taxon>
        <taxon>Bacillati</taxon>
        <taxon>Bacillota</taxon>
        <taxon>Negativicutes</taxon>
        <taxon>Selenomonadales</taxon>
        <taxon>Selenomonadaceae</taxon>
        <taxon>Selenomonas</taxon>
    </lineage>
</organism>
<dbReference type="Pfam" id="PF00155">
    <property type="entry name" value="Aminotran_1_2"/>
    <property type="match status" value="1"/>
</dbReference>
<dbReference type="InterPro" id="IPR015424">
    <property type="entry name" value="PyrdxlP-dep_Trfase"/>
</dbReference>
<dbReference type="UniPathway" id="UPA00034">
    <property type="reaction ID" value="UER00466"/>
</dbReference>
<evidence type="ECO:0000256" key="9">
    <source>
        <dbReference type="NCBIfam" id="TIGR03542"/>
    </source>
</evidence>
<proteinExistence type="predicted"/>
<dbReference type="AlphaFoldDB" id="C4V4S5"/>
<evidence type="ECO:0000256" key="4">
    <source>
        <dbReference type="ARBA" id="ARBA00018052"/>
    </source>
</evidence>
<evidence type="ECO:0000256" key="6">
    <source>
        <dbReference type="ARBA" id="ARBA00022679"/>
    </source>
</evidence>
<gene>
    <name evidence="11" type="primary">dapL</name>
    <name evidence="11" type="ORF">HMPREF0908_1509</name>
</gene>
<dbReference type="InterPro" id="IPR019942">
    <property type="entry name" value="DapL/ALD1"/>
</dbReference>
<keyword evidence="5 11" id="KW-0032">Aminotransferase</keyword>
<sequence>METYGKRDSMTPNMNYSRLKDSYLFYNIAQKTKTYLAEHPGTHLYRMGIGDVSLPLCRTVIDALHHAVNDQAVQESFHGYMPECGAPELRTTIAAYYARRGVQLAPEDVFVSSGASDELGDILDILGRDQRVLIMEPAYPAYVDANIIAGNEIIHAASSREDGFLALPDPSVHADIIYICSPNNPTGAVFSRAHLRAWVDYANKTDAIILFDAAYEAFIEDAEIPHSIFEIEGAKTCAIEICSLSKTAGFTGTRFGYTVIPQELMRGGLALNAMWVRNRTTKTNGVSYILQKGAAAVFTEEGQNEIHENIRVYKKNAAHLMAALDTLGIWYCGGKNAPYIWMQCPKNMGSWAFFDYLLHEIQVIGTPGEGFGSAGEGYFRFSTFGSPEDTEEAARRLVALLGK</sequence>
<evidence type="ECO:0000256" key="3">
    <source>
        <dbReference type="ARBA" id="ARBA00013138"/>
    </source>
</evidence>
<dbReference type="Gene3D" id="3.90.1150.10">
    <property type="entry name" value="Aspartate Aminotransferase, domain 1"/>
    <property type="match status" value="1"/>
</dbReference>
<dbReference type="CDD" id="cd00609">
    <property type="entry name" value="AAT_like"/>
    <property type="match status" value="1"/>
</dbReference>
<dbReference type="InterPro" id="IPR004839">
    <property type="entry name" value="Aminotransferase_I/II_large"/>
</dbReference>
<dbReference type="eggNOG" id="COG0436">
    <property type="taxonomic scope" value="Bacteria"/>
</dbReference>
<evidence type="ECO:0000256" key="2">
    <source>
        <dbReference type="ARBA" id="ARBA00004982"/>
    </source>
</evidence>
<dbReference type="NCBIfam" id="TIGR03542">
    <property type="entry name" value="DAPAT_plant"/>
    <property type="match status" value="1"/>
</dbReference>
<dbReference type="GO" id="GO:0009089">
    <property type="term" value="P:lysine biosynthetic process via diaminopimelate"/>
    <property type="evidence" value="ECO:0007669"/>
    <property type="project" value="UniProtKB-UniPathway"/>
</dbReference>
<dbReference type="EC" id="2.6.1.83" evidence="3 9"/>
<comment type="pathway">
    <text evidence="2">Amino-acid biosynthesis; L-lysine biosynthesis via DAP pathway; LL-2,6-diaminopimelate from (S)-tetrahydrodipicolinate (aminotransferase route): step 1/1.</text>
</comment>
<dbReference type="HOGENOM" id="CLU_051433_0_0_9"/>
<evidence type="ECO:0000256" key="1">
    <source>
        <dbReference type="ARBA" id="ARBA00001933"/>
    </source>
</evidence>
<evidence type="ECO:0000259" key="10">
    <source>
        <dbReference type="Pfam" id="PF00155"/>
    </source>
</evidence>
<dbReference type="GO" id="GO:0010285">
    <property type="term" value="F:L,L-diaminopimelate aminotransferase activity"/>
    <property type="evidence" value="ECO:0007669"/>
    <property type="project" value="UniProtKB-EC"/>
</dbReference>
<evidence type="ECO:0000256" key="5">
    <source>
        <dbReference type="ARBA" id="ARBA00022576"/>
    </source>
</evidence>
<dbReference type="Proteomes" id="UP000005309">
    <property type="component" value="Unassembled WGS sequence"/>
</dbReference>
<evidence type="ECO:0000256" key="7">
    <source>
        <dbReference type="ARBA" id="ARBA00022898"/>
    </source>
</evidence>
<comment type="cofactor">
    <cofactor evidence="1">
        <name>pyridoxal 5'-phosphate</name>
        <dbReference type="ChEBI" id="CHEBI:597326"/>
    </cofactor>
</comment>
<dbReference type="Gene3D" id="3.40.640.10">
    <property type="entry name" value="Type I PLP-dependent aspartate aminotransferase-like (Major domain)"/>
    <property type="match status" value="1"/>
</dbReference>
<keyword evidence="6 11" id="KW-0808">Transferase</keyword>
<feature type="domain" description="Aminotransferase class I/classII large" evidence="10">
    <location>
        <begin position="46"/>
        <end position="397"/>
    </location>
</feature>
<comment type="caution">
    <text evidence="11">The sequence shown here is derived from an EMBL/GenBank/DDBJ whole genome shotgun (WGS) entry which is preliminary data.</text>
</comment>
<name>C4V4S5_9FIRM</name>
<accession>C4V4S5</accession>
<evidence type="ECO:0000256" key="8">
    <source>
        <dbReference type="ARBA" id="ARBA00051934"/>
    </source>
</evidence>
<keyword evidence="7" id="KW-0663">Pyridoxal phosphate</keyword>
<reference evidence="11 12" key="1">
    <citation type="submission" date="2009-04" db="EMBL/GenBank/DDBJ databases">
        <authorList>
            <person name="Qin X."/>
            <person name="Bachman B."/>
            <person name="Battles P."/>
            <person name="Bell A."/>
            <person name="Bess C."/>
            <person name="Bickham C."/>
            <person name="Chaboub L."/>
            <person name="Chen D."/>
            <person name="Coyle M."/>
            <person name="Deiros D.R."/>
            <person name="Dinh H."/>
            <person name="Forbes L."/>
            <person name="Fowler G."/>
            <person name="Francisco L."/>
            <person name="Fu Q."/>
            <person name="Gubbala S."/>
            <person name="Hale W."/>
            <person name="Han Y."/>
            <person name="Hemphill L."/>
            <person name="Highlander S.K."/>
            <person name="Hirani K."/>
            <person name="Hogues M."/>
            <person name="Jackson L."/>
            <person name="Jakkamsetti A."/>
            <person name="Javaid M."/>
            <person name="Jiang H."/>
            <person name="Korchina V."/>
            <person name="Kovar C."/>
            <person name="Lara F."/>
            <person name="Lee S."/>
            <person name="Mata R."/>
            <person name="Mathew T."/>
            <person name="Moen C."/>
            <person name="Morales K."/>
            <person name="Munidasa M."/>
            <person name="Nazareth L."/>
            <person name="Ngo R."/>
            <person name="Nguyen L."/>
            <person name="Okwuonu G."/>
            <person name="Ongeri F."/>
            <person name="Patil S."/>
            <person name="Petrosino J."/>
            <person name="Pham C."/>
            <person name="Pham P."/>
            <person name="Pu L.-L."/>
            <person name="Puazo M."/>
            <person name="Raj R."/>
            <person name="Reid J."/>
            <person name="Rouhana J."/>
            <person name="Saada N."/>
            <person name="Shang Y."/>
            <person name="Simmons D."/>
            <person name="Thornton R."/>
            <person name="Warren J."/>
            <person name="Weissenberger G."/>
            <person name="Zhang J."/>
            <person name="Zhang L."/>
            <person name="Zhou C."/>
            <person name="Zhu D."/>
            <person name="Muzny D."/>
            <person name="Worley K."/>
            <person name="Gibbs R."/>
        </authorList>
    </citation>
    <scope>NUCLEOTIDE SEQUENCE [LARGE SCALE GENOMIC DNA]</scope>
    <source>
        <strain evidence="11 12">ATCC 43531</strain>
    </source>
</reference>
<dbReference type="SUPFAM" id="SSF53383">
    <property type="entry name" value="PLP-dependent transferases"/>
    <property type="match status" value="1"/>
</dbReference>